<evidence type="ECO:0000259" key="2">
    <source>
        <dbReference type="PROSITE" id="PS50164"/>
    </source>
</evidence>
<sequence length="93" mass="11228">MEPAVYILASKKDGVLYIGVTSELKRRVWEHREGIGATFTRKYHVHRLVYYERHPSMESAIVREKRLKKWERAWKVRLIEAMNPGWRDLYDLL</sequence>
<gene>
    <name evidence="3" type="ORF">ODE01S_03900</name>
</gene>
<dbReference type="PANTHER" id="PTHR34477:SF5">
    <property type="entry name" value="BSL5627 PROTEIN"/>
    <property type="match status" value="1"/>
</dbReference>
<keyword evidence="3" id="KW-0378">Hydrolase</keyword>
<dbReference type="SUPFAM" id="SSF82771">
    <property type="entry name" value="GIY-YIG endonuclease"/>
    <property type="match status" value="1"/>
</dbReference>
<feature type="domain" description="GIY-YIG" evidence="2">
    <location>
        <begin position="1"/>
        <end position="77"/>
    </location>
</feature>
<dbReference type="SMART" id="SM00465">
    <property type="entry name" value="GIYc"/>
    <property type="match status" value="1"/>
</dbReference>
<comment type="caution">
    <text evidence="3">The sequence shown here is derived from an EMBL/GenBank/DDBJ whole genome shotgun (WGS) entry which is preliminary data.</text>
</comment>
<dbReference type="OrthoDB" id="9807770at2"/>
<protein>
    <submittedName>
        <fullName evidence="3">Endonuclease</fullName>
    </submittedName>
</protein>
<accession>A0A511RJG5</accession>
<name>A0A511RJG5_9DEIN</name>
<dbReference type="CDD" id="cd10448">
    <property type="entry name" value="GIY-YIG_unchar_3"/>
    <property type="match status" value="1"/>
</dbReference>
<dbReference type="InterPro" id="IPR000305">
    <property type="entry name" value="GIY-YIG_endonuc"/>
</dbReference>
<proteinExistence type="inferred from homology"/>
<dbReference type="PANTHER" id="PTHR34477">
    <property type="entry name" value="UPF0213 PROTEIN YHBQ"/>
    <property type="match status" value="1"/>
</dbReference>
<dbReference type="AlphaFoldDB" id="A0A511RJG5"/>
<evidence type="ECO:0000256" key="1">
    <source>
        <dbReference type="ARBA" id="ARBA00007435"/>
    </source>
</evidence>
<dbReference type="PROSITE" id="PS50164">
    <property type="entry name" value="GIY_YIG"/>
    <property type="match status" value="1"/>
</dbReference>
<evidence type="ECO:0000313" key="3">
    <source>
        <dbReference type="EMBL" id="GEM88956.1"/>
    </source>
</evidence>
<keyword evidence="3" id="KW-0255">Endonuclease</keyword>
<dbReference type="EMBL" id="BJXN01000002">
    <property type="protein sequence ID" value="GEM88956.1"/>
    <property type="molecule type" value="Genomic_DNA"/>
</dbReference>
<keyword evidence="3" id="KW-0540">Nuclease</keyword>
<dbReference type="GO" id="GO:0004519">
    <property type="term" value="F:endonuclease activity"/>
    <property type="evidence" value="ECO:0007669"/>
    <property type="project" value="UniProtKB-KW"/>
</dbReference>
<dbReference type="Gene3D" id="3.40.1440.10">
    <property type="entry name" value="GIY-YIG endonuclease"/>
    <property type="match status" value="1"/>
</dbReference>
<dbReference type="RefSeq" id="WP_147145272.1">
    <property type="nucleotide sequence ID" value="NZ_BJXN01000002.1"/>
</dbReference>
<dbReference type="Proteomes" id="UP000321827">
    <property type="component" value="Unassembled WGS sequence"/>
</dbReference>
<organism evidence="3 4">
    <name type="scientific">Oceanithermus desulfurans NBRC 100063</name>
    <dbReference type="NCBI Taxonomy" id="1227550"/>
    <lineage>
        <taxon>Bacteria</taxon>
        <taxon>Thermotogati</taxon>
        <taxon>Deinococcota</taxon>
        <taxon>Deinococci</taxon>
        <taxon>Thermales</taxon>
        <taxon>Thermaceae</taxon>
        <taxon>Oceanithermus</taxon>
    </lineage>
</organism>
<dbReference type="Pfam" id="PF01541">
    <property type="entry name" value="GIY-YIG"/>
    <property type="match status" value="1"/>
</dbReference>
<dbReference type="InterPro" id="IPR050190">
    <property type="entry name" value="UPF0213_domain"/>
</dbReference>
<dbReference type="InterPro" id="IPR035901">
    <property type="entry name" value="GIY-YIG_endonuc_sf"/>
</dbReference>
<reference evidence="3 4" key="1">
    <citation type="submission" date="2019-07" db="EMBL/GenBank/DDBJ databases">
        <title>Whole genome shotgun sequence of Oceanithermus desulfurans NBRC 100063.</title>
        <authorList>
            <person name="Hosoyama A."/>
            <person name="Uohara A."/>
            <person name="Ohji S."/>
            <person name="Ichikawa N."/>
        </authorList>
    </citation>
    <scope>NUCLEOTIDE SEQUENCE [LARGE SCALE GENOMIC DNA]</scope>
    <source>
        <strain evidence="3 4">NBRC 100063</strain>
    </source>
</reference>
<evidence type="ECO:0000313" key="4">
    <source>
        <dbReference type="Proteomes" id="UP000321827"/>
    </source>
</evidence>
<comment type="similarity">
    <text evidence="1">Belongs to the UPF0213 family.</text>
</comment>